<dbReference type="EMBL" id="JADNRY010000234">
    <property type="protein sequence ID" value="KAF9060619.1"/>
    <property type="molecule type" value="Genomic_DNA"/>
</dbReference>
<protein>
    <submittedName>
        <fullName evidence="1">Uncharacterized protein</fullName>
    </submittedName>
</protein>
<dbReference type="AlphaFoldDB" id="A0A9P5TZT7"/>
<keyword evidence="2" id="KW-1185">Reference proteome</keyword>
<proteinExistence type="predicted"/>
<name>A0A9P5TZT7_9AGAR</name>
<dbReference type="OrthoDB" id="3022562at2759"/>
<comment type="caution">
    <text evidence="1">The sequence shown here is derived from an EMBL/GenBank/DDBJ whole genome shotgun (WGS) entry which is preliminary data.</text>
</comment>
<dbReference type="Proteomes" id="UP000772434">
    <property type="component" value="Unassembled WGS sequence"/>
</dbReference>
<gene>
    <name evidence="1" type="ORF">BDP27DRAFT_1429844</name>
</gene>
<reference evidence="1" key="1">
    <citation type="submission" date="2020-11" db="EMBL/GenBank/DDBJ databases">
        <authorList>
            <consortium name="DOE Joint Genome Institute"/>
            <person name="Ahrendt S."/>
            <person name="Riley R."/>
            <person name="Andreopoulos W."/>
            <person name="Labutti K."/>
            <person name="Pangilinan J."/>
            <person name="Ruiz-Duenas F.J."/>
            <person name="Barrasa J.M."/>
            <person name="Sanchez-Garcia M."/>
            <person name="Camarero S."/>
            <person name="Miyauchi S."/>
            <person name="Serrano A."/>
            <person name="Linde D."/>
            <person name="Babiker R."/>
            <person name="Drula E."/>
            <person name="Ayuso-Fernandez I."/>
            <person name="Pacheco R."/>
            <person name="Padilla G."/>
            <person name="Ferreira P."/>
            <person name="Barriuso J."/>
            <person name="Kellner H."/>
            <person name="Castanera R."/>
            <person name="Alfaro M."/>
            <person name="Ramirez L."/>
            <person name="Pisabarro A.G."/>
            <person name="Kuo A."/>
            <person name="Tritt A."/>
            <person name="Lipzen A."/>
            <person name="He G."/>
            <person name="Yan M."/>
            <person name="Ng V."/>
            <person name="Cullen D."/>
            <person name="Martin F."/>
            <person name="Rosso M.-N."/>
            <person name="Henrissat B."/>
            <person name="Hibbett D."/>
            <person name="Martinez A.T."/>
            <person name="Grigoriev I.V."/>
        </authorList>
    </citation>
    <scope>NUCLEOTIDE SEQUENCE</scope>
    <source>
        <strain evidence="1">AH 40177</strain>
    </source>
</reference>
<organism evidence="1 2">
    <name type="scientific">Rhodocollybia butyracea</name>
    <dbReference type="NCBI Taxonomy" id="206335"/>
    <lineage>
        <taxon>Eukaryota</taxon>
        <taxon>Fungi</taxon>
        <taxon>Dikarya</taxon>
        <taxon>Basidiomycota</taxon>
        <taxon>Agaricomycotina</taxon>
        <taxon>Agaricomycetes</taxon>
        <taxon>Agaricomycetidae</taxon>
        <taxon>Agaricales</taxon>
        <taxon>Marasmiineae</taxon>
        <taxon>Omphalotaceae</taxon>
        <taxon>Rhodocollybia</taxon>
    </lineage>
</organism>
<sequence length="189" mass="21262">MLTSIIAAVLRLHTIVIEIALKAYEGYVRCIYNDEKVFVTSPNMKSLPNLLIGTQQVRLRRDLHFGEHDPCLSPQPFHEETLHLPLIPFPGLSEGGTKVLWVLPSEDDFEPMADVEITRILSRTLIPPHPSSLSTTDDVAPCQPSSDPKVRAYRARLHYLLQHLWAPAVYGEAAMMWRIAQCVGLELDA</sequence>
<accession>A0A9P5TZT7</accession>
<evidence type="ECO:0000313" key="1">
    <source>
        <dbReference type="EMBL" id="KAF9060619.1"/>
    </source>
</evidence>
<evidence type="ECO:0000313" key="2">
    <source>
        <dbReference type="Proteomes" id="UP000772434"/>
    </source>
</evidence>